<organism evidence="2 3">
    <name type="scientific">Streptosporangium lutulentum</name>
    <dbReference type="NCBI Taxonomy" id="1461250"/>
    <lineage>
        <taxon>Bacteria</taxon>
        <taxon>Bacillati</taxon>
        <taxon>Actinomycetota</taxon>
        <taxon>Actinomycetes</taxon>
        <taxon>Streptosporangiales</taxon>
        <taxon>Streptosporangiaceae</taxon>
        <taxon>Streptosporangium</taxon>
    </lineage>
</organism>
<comment type="caution">
    <text evidence="2">The sequence shown here is derived from an EMBL/GenBank/DDBJ whole genome shotgun (WGS) entry which is preliminary data.</text>
</comment>
<proteinExistence type="predicted"/>
<sequence>MARTLQILLMVSGFAVLGYAALWDMDDATGWQCRATKIGKEPVQICSTEDGVQTPILLGMGGLALEIAGVSVAVGARSRDSVRASPSAAPVSFPPAPFGSGQPPHAPAAPPSQWPTQMPPQAQPGQR</sequence>
<dbReference type="EMBL" id="JAUSQU010000001">
    <property type="protein sequence ID" value="MDP9845484.1"/>
    <property type="molecule type" value="Genomic_DNA"/>
</dbReference>
<evidence type="ECO:0000256" key="1">
    <source>
        <dbReference type="SAM" id="MobiDB-lite"/>
    </source>
</evidence>
<feature type="region of interest" description="Disordered" evidence="1">
    <location>
        <begin position="79"/>
        <end position="127"/>
    </location>
</feature>
<dbReference type="RefSeq" id="WP_307561161.1">
    <property type="nucleotide sequence ID" value="NZ_JAUSQU010000001.1"/>
</dbReference>
<name>A0ABT9QHS1_9ACTN</name>
<dbReference type="Proteomes" id="UP001225356">
    <property type="component" value="Unassembled WGS sequence"/>
</dbReference>
<accession>A0ABT9QHS1</accession>
<reference evidence="2 3" key="1">
    <citation type="submission" date="2023-07" db="EMBL/GenBank/DDBJ databases">
        <title>Sequencing the genomes of 1000 actinobacteria strains.</title>
        <authorList>
            <person name="Klenk H.-P."/>
        </authorList>
    </citation>
    <scope>NUCLEOTIDE SEQUENCE [LARGE SCALE GENOMIC DNA]</scope>
    <source>
        <strain evidence="2 3">DSM 46740</strain>
    </source>
</reference>
<evidence type="ECO:0000313" key="3">
    <source>
        <dbReference type="Proteomes" id="UP001225356"/>
    </source>
</evidence>
<evidence type="ECO:0000313" key="2">
    <source>
        <dbReference type="EMBL" id="MDP9845484.1"/>
    </source>
</evidence>
<keyword evidence="3" id="KW-1185">Reference proteome</keyword>
<gene>
    <name evidence="2" type="ORF">J2853_004695</name>
</gene>
<protein>
    <submittedName>
        <fullName evidence="2">Uncharacterized protein</fullName>
    </submittedName>
</protein>
<feature type="compositionally biased region" description="Pro residues" evidence="1">
    <location>
        <begin position="104"/>
        <end position="127"/>
    </location>
</feature>